<feature type="compositionally biased region" description="Basic and acidic residues" evidence="1">
    <location>
        <begin position="15"/>
        <end position="28"/>
    </location>
</feature>
<evidence type="ECO:0000256" key="1">
    <source>
        <dbReference type="SAM" id="MobiDB-lite"/>
    </source>
</evidence>
<feature type="region of interest" description="Disordered" evidence="1">
    <location>
        <begin position="73"/>
        <end position="93"/>
    </location>
</feature>
<dbReference type="EMBL" id="BJHW01000001">
    <property type="protein sequence ID" value="GDY56578.1"/>
    <property type="molecule type" value="Genomic_DNA"/>
</dbReference>
<evidence type="ECO:0000313" key="2">
    <source>
        <dbReference type="EMBL" id="GDY56578.1"/>
    </source>
</evidence>
<comment type="caution">
    <text evidence="2">The sequence shown here is derived from an EMBL/GenBank/DDBJ whole genome shotgun (WGS) entry which is preliminary data.</text>
</comment>
<sequence>MHAGEDNIGSLAGQRESKFDQHLDLPETGIEKRVGERWEAPIPGTYLRGPWSVAMRANELLCEMQTQRPIEAAYDDRGGGVTEQQGMPPGSTK</sequence>
<dbReference type="AlphaFoldDB" id="A0A4D4LDL6"/>
<keyword evidence="3" id="KW-1185">Reference proteome</keyword>
<dbReference type="Proteomes" id="UP000301309">
    <property type="component" value="Unassembled WGS sequence"/>
</dbReference>
<gene>
    <name evidence="2" type="ORF">SVIO_072010</name>
</gene>
<proteinExistence type="predicted"/>
<organism evidence="2 3">
    <name type="scientific">Streptomyces violaceusniger</name>
    <dbReference type="NCBI Taxonomy" id="68280"/>
    <lineage>
        <taxon>Bacteria</taxon>
        <taxon>Bacillati</taxon>
        <taxon>Actinomycetota</taxon>
        <taxon>Actinomycetes</taxon>
        <taxon>Kitasatosporales</taxon>
        <taxon>Streptomycetaceae</taxon>
        <taxon>Streptomyces</taxon>
        <taxon>Streptomyces violaceusniger group</taxon>
    </lineage>
</organism>
<evidence type="ECO:0000313" key="3">
    <source>
        <dbReference type="Proteomes" id="UP000301309"/>
    </source>
</evidence>
<name>A0A4D4LDL6_STRVO</name>
<accession>A0A4D4LDL6</accession>
<protein>
    <submittedName>
        <fullName evidence="2">Uncharacterized protein</fullName>
    </submittedName>
</protein>
<reference evidence="2 3" key="1">
    <citation type="journal article" date="2020" name="Int. J. Syst. Evol. Microbiol.">
        <title>Reclassification of Streptomyces castelarensis and Streptomyces sporoclivatus as later heterotypic synonyms of Streptomyces antimycoticus.</title>
        <authorList>
            <person name="Komaki H."/>
            <person name="Tamura T."/>
        </authorList>
    </citation>
    <scope>NUCLEOTIDE SEQUENCE [LARGE SCALE GENOMIC DNA]</scope>
    <source>
        <strain evidence="2 3">NBRC 13459</strain>
    </source>
</reference>
<feature type="region of interest" description="Disordered" evidence="1">
    <location>
        <begin position="1"/>
        <end position="28"/>
    </location>
</feature>